<evidence type="ECO:0000256" key="1">
    <source>
        <dbReference type="SAM" id="MobiDB-lite"/>
    </source>
</evidence>
<gene>
    <name evidence="2" type="ORF">MKW94_002224</name>
</gene>
<evidence type="ECO:0000313" key="3">
    <source>
        <dbReference type="Proteomes" id="UP001177140"/>
    </source>
</evidence>
<feature type="non-terminal residue" evidence="2">
    <location>
        <position position="1"/>
    </location>
</feature>
<sequence>STIRDKIIPHAVLWFTGEASQVMHYEDDDTGTCSEDSDDNDMGGAQVKFSEDSDDNDTGSQDSDDNDTGSDLLSLSQFCFRLSF</sequence>
<dbReference type="AlphaFoldDB" id="A0AA42AZF1"/>
<keyword evidence="3" id="KW-1185">Reference proteome</keyword>
<feature type="compositionally biased region" description="Acidic residues" evidence="1">
    <location>
        <begin position="27"/>
        <end position="41"/>
    </location>
</feature>
<accession>A0AA42AZF1</accession>
<dbReference type="EMBL" id="JAJJMA010271021">
    <property type="protein sequence ID" value="MCL7045540.1"/>
    <property type="molecule type" value="Genomic_DNA"/>
</dbReference>
<name>A0AA42AZF1_PAPNU</name>
<proteinExistence type="predicted"/>
<reference evidence="2" key="1">
    <citation type="submission" date="2022-03" db="EMBL/GenBank/DDBJ databases">
        <title>A functionally conserved STORR gene fusion in Papaver species that diverged 16.8 million years ago.</title>
        <authorList>
            <person name="Catania T."/>
        </authorList>
    </citation>
    <scope>NUCLEOTIDE SEQUENCE</scope>
    <source>
        <strain evidence="2">S-191538</strain>
    </source>
</reference>
<dbReference type="Proteomes" id="UP001177140">
    <property type="component" value="Unassembled WGS sequence"/>
</dbReference>
<feature type="compositionally biased region" description="Acidic residues" evidence="1">
    <location>
        <begin position="52"/>
        <end position="68"/>
    </location>
</feature>
<organism evidence="2 3">
    <name type="scientific">Papaver nudicaule</name>
    <name type="common">Iceland poppy</name>
    <dbReference type="NCBI Taxonomy" id="74823"/>
    <lineage>
        <taxon>Eukaryota</taxon>
        <taxon>Viridiplantae</taxon>
        <taxon>Streptophyta</taxon>
        <taxon>Embryophyta</taxon>
        <taxon>Tracheophyta</taxon>
        <taxon>Spermatophyta</taxon>
        <taxon>Magnoliopsida</taxon>
        <taxon>Ranunculales</taxon>
        <taxon>Papaveraceae</taxon>
        <taxon>Papaveroideae</taxon>
        <taxon>Papaver</taxon>
    </lineage>
</organism>
<evidence type="ECO:0000313" key="2">
    <source>
        <dbReference type="EMBL" id="MCL7045540.1"/>
    </source>
</evidence>
<comment type="caution">
    <text evidence="2">The sequence shown here is derived from an EMBL/GenBank/DDBJ whole genome shotgun (WGS) entry which is preliminary data.</text>
</comment>
<feature type="region of interest" description="Disordered" evidence="1">
    <location>
        <begin position="27"/>
        <end position="71"/>
    </location>
</feature>
<protein>
    <submittedName>
        <fullName evidence="2">Uncharacterized protein</fullName>
    </submittedName>
</protein>